<dbReference type="OrthoDB" id="1525270at2"/>
<dbReference type="RefSeq" id="WP_073066876.1">
    <property type="nucleotide sequence ID" value="NZ_FQUS01000020.1"/>
</dbReference>
<dbReference type="Proteomes" id="UP000184041">
    <property type="component" value="Unassembled WGS sequence"/>
</dbReference>
<evidence type="ECO:0000313" key="3">
    <source>
        <dbReference type="Proteomes" id="UP000184041"/>
    </source>
</evidence>
<feature type="compositionally biased region" description="Polar residues" evidence="1">
    <location>
        <begin position="519"/>
        <end position="541"/>
    </location>
</feature>
<name>A0A1M5HFT8_9BACT</name>
<organism evidence="2 3">
    <name type="scientific">Fodinibius roseus</name>
    <dbReference type="NCBI Taxonomy" id="1194090"/>
    <lineage>
        <taxon>Bacteria</taxon>
        <taxon>Pseudomonadati</taxon>
        <taxon>Balneolota</taxon>
        <taxon>Balneolia</taxon>
        <taxon>Balneolales</taxon>
        <taxon>Balneolaceae</taxon>
        <taxon>Fodinibius</taxon>
    </lineage>
</organism>
<proteinExistence type="predicted"/>
<evidence type="ECO:0008006" key="4">
    <source>
        <dbReference type="Google" id="ProtNLM"/>
    </source>
</evidence>
<evidence type="ECO:0000313" key="2">
    <source>
        <dbReference type="EMBL" id="SHG14824.1"/>
    </source>
</evidence>
<feature type="compositionally biased region" description="Low complexity" evidence="1">
    <location>
        <begin position="345"/>
        <end position="363"/>
    </location>
</feature>
<feature type="region of interest" description="Disordered" evidence="1">
    <location>
        <begin position="1"/>
        <end position="26"/>
    </location>
</feature>
<dbReference type="AlphaFoldDB" id="A0A1M5HFT8"/>
<sequence length="731" mass="78227">MIGKIVSKSAHSEEAAVFKKDTGSRKGGAVPVFKSLMDTLQGDHISDGNSKSMAEGMLSEKEIESLANEGKDSEAVHIKAGNIHCLLSEGDPKSEEVIARLRELLKQVKQEGQGQAAGALIPPASAGEAAGGMEKKDRNAPLGTGLRELLTQHLSDEEAGRPEGAVESGQSGSVSAKIARVLSEGNVKEEETEARLRELLKQVRLEGQGQAAGALIPPASAGEAADGMEKKDRNAPLGTGLRELLTQHLSDEEAGRPEGAVESGQSGSVSAKIARILSEGNVKEEETEARLRELLKQVRLEGEGKSGSVSAKIARILSEGNMKDEEVKTHLRNLLNQLHQKEQGPEVQPPQAGEAAEQAQAEGKNTVEGEAPDRSAEHKTDLLFRGRSDDKETAVRDNSQGAFSDKASEDRSSGDRLEKNRAGNRGSNSERSAATGRNGRPEGSNQPKKITDTFFLNNPPGGASEKGLEMKGAQLRKSLQKEDRNSSEGGTGRSGGRIEGERRSLFGRSSPFAGAGRNNVATAGVSGTENSTDSIPPSTGEQELMWKEYSAESADMKDDKETGQSMVGSSSLKLGQVPIANAALRTKVLPALTRNAIAAASEARKTPEQWQKHNFVLDDGKKMQLSVREVQGVLQVKMGSMNLDLSKLLQQHLQQIREHLKQEFGAEIDLQLDHPDQEGPASHFSGRSPGRNGRDENPLRSGGGETRTDEAGKAKLKAVRSFGYNEMEWIA</sequence>
<gene>
    <name evidence="2" type="ORF">SAMN05443144_12029</name>
</gene>
<keyword evidence="3" id="KW-1185">Reference proteome</keyword>
<feature type="compositionally biased region" description="Basic and acidic residues" evidence="1">
    <location>
        <begin position="406"/>
        <end position="421"/>
    </location>
</feature>
<feature type="region of interest" description="Disordered" evidence="1">
    <location>
        <begin position="673"/>
        <end position="713"/>
    </location>
</feature>
<accession>A0A1M5HFT8</accession>
<dbReference type="EMBL" id="FQUS01000020">
    <property type="protein sequence ID" value="SHG14824.1"/>
    <property type="molecule type" value="Genomic_DNA"/>
</dbReference>
<feature type="compositionally biased region" description="Basic and acidic residues" evidence="1">
    <location>
        <begin position="365"/>
        <end position="395"/>
    </location>
</feature>
<reference evidence="2 3" key="1">
    <citation type="submission" date="2016-11" db="EMBL/GenBank/DDBJ databases">
        <authorList>
            <person name="Jaros S."/>
            <person name="Januszkiewicz K."/>
            <person name="Wedrychowicz H."/>
        </authorList>
    </citation>
    <scope>NUCLEOTIDE SEQUENCE [LARGE SCALE GENOMIC DNA]</scope>
    <source>
        <strain evidence="2 3">DSM 21986</strain>
    </source>
</reference>
<feature type="compositionally biased region" description="Basic and acidic residues" evidence="1">
    <location>
        <begin position="10"/>
        <end position="24"/>
    </location>
</feature>
<feature type="region of interest" description="Disordered" evidence="1">
    <location>
        <begin position="341"/>
        <end position="541"/>
    </location>
</feature>
<evidence type="ECO:0000256" key="1">
    <source>
        <dbReference type="SAM" id="MobiDB-lite"/>
    </source>
</evidence>
<dbReference type="STRING" id="1194090.SAMN05443144_12029"/>
<protein>
    <recommendedName>
        <fullName evidence="4">Hook-length control protein FliK</fullName>
    </recommendedName>
</protein>